<dbReference type="GO" id="GO:0048468">
    <property type="term" value="P:cell development"/>
    <property type="evidence" value="ECO:0007669"/>
    <property type="project" value="UniProtKB-ARBA"/>
</dbReference>
<evidence type="ECO:0000313" key="9">
    <source>
        <dbReference type="EMBL" id="KAL0970700.1"/>
    </source>
</evidence>
<dbReference type="GO" id="GO:0003677">
    <property type="term" value="F:DNA binding"/>
    <property type="evidence" value="ECO:0007669"/>
    <property type="project" value="UniProtKB-KW"/>
</dbReference>
<dbReference type="InterPro" id="IPR009057">
    <property type="entry name" value="Homeodomain-like_sf"/>
</dbReference>
<keyword evidence="2" id="KW-0805">Transcription regulation</keyword>
<gene>
    <name evidence="9" type="ORF">UPYG_G00245900</name>
</gene>
<accession>A0ABD0WLM2</accession>
<dbReference type="PROSITE" id="PS51818">
    <property type="entry name" value="HOMEO_PROSPERO"/>
    <property type="match status" value="1"/>
</dbReference>
<keyword evidence="6" id="KW-0539">Nucleus</keyword>
<evidence type="ECO:0000256" key="2">
    <source>
        <dbReference type="ARBA" id="ARBA00023015"/>
    </source>
</evidence>
<dbReference type="PANTHER" id="PTHR12198">
    <property type="entry name" value="HOMEOBOX PROTEIN PROSPERO/PROX-1/CEH-26"/>
    <property type="match status" value="1"/>
</dbReference>
<dbReference type="SUPFAM" id="SSF46689">
    <property type="entry name" value="Homeodomain-like"/>
    <property type="match status" value="1"/>
</dbReference>
<dbReference type="AlphaFoldDB" id="A0ABD0WLM2"/>
<feature type="compositionally biased region" description="Basic and acidic residues" evidence="7">
    <location>
        <begin position="35"/>
        <end position="46"/>
    </location>
</feature>
<dbReference type="Proteomes" id="UP001557470">
    <property type="component" value="Unassembled WGS sequence"/>
</dbReference>
<protein>
    <recommendedName>
        <fullName evidence="8">Prospero domain-containing protein</fullName>
    </recommendedName>
</protein>
<keyword evidence="3" id="KW-0238">DNA-binding</keyword>
<dbReference type="GO" id="GO:0005634">
    <property type="term" value="C:nucleus"/>
    <property type="evidence" value="ECO:0007669"/>
    <property type="project" value="UniProtKB-SubCell"/>
</dbReference>
<dbReference type="InterPro" id="IPR039350">
    <property type="entry name" value="Prospero_homeodomain"/>
</dbReference>
<comment type="subcellular location">
    <subcellularLocation>
        <location evidence="1">Nucleus</location>
    </subcellularLocation>
</comment>
<evidence type="ECO:0000256" key="5">
    <source>
        <dbReference type="ARBA" id="ARBA00023163"/>
    </source>
</evidence>
<evidence type="ECO:0000256" key="6">
    <source>
        <dbReference type="ARBA" id="ARBA00023242"/>
    </source>
</evidence>
<dbReference type="GO" id="GO:0007399">
    <property type="term" value="P:nervous system development"/>
    <property type="evidence" value="ECO:0007669"/>
    <property type="project" value="UniProtKB-ARBA"/>
</dbReference>
<organism evidence="9 10">
    <name type="scientific">Umbra pygmaea</name>
    <name type="common">Eastern mudminnow</name>
    <dbReference type="NCBI Taxonomy" id="75934"/>
    <lineage>
        <taxon>Eukaryota</taxon>
        <taxon>Metazoa</taxon>
        <taxon>Chordata</taxon>
        <taxon>Craniata</taxon>
        <taxon>Vertebrata</taxon>
        <taxon>Euteleostomi</taxon>
        <taxon>Actinopterygii</taxon>
        <taxon>Neopterygii</taxon>
        <taxon>Teleostei</taxon>
        <taxon>Protacanthopterygii</taxon>
        <taxon>Esociformes</taxon>
        <taxon>Umbridae</taxon>
        <taxon>Umbra</taxon>
    </lineage>
</organism>
<evidence type="ECO:0000313" key="10">
    <source>
        <dbReference type="Proteomes" id="UP001557470"/>
    </source>
</evidence>
<dbReference type="Gene3D" id="1.10.10.500">
    <property type="entry name" value="Homeo-prospero domain"/>
    <property type="match status" value="1"/>
</dbReference>
<evidence type="ECO:0000259" key="8">
    <source>
        <dbReference type="PROSITE" id="PS51818"/>
    </source>
</evidence>
<dbReference type="InterPro" id="IPR037131">
    <property type="entry name" value="Homeo_prospero_dom_sf"/>
</dbReference>
<evidence type="ECO:0000256" key="3">
    <source>
        <dbReference type="ARBA" id="ARBA00023125"/>
    </source>
</evidence>
<dbReference type="InterPro" id="IPR023082">
    <property type="entry name" value="Homeo_prospero_dom"/>
</dbReference>
<sequence length="233" mass="26568">MEGGPFPPSHGPAFPLLPLALMGGLERLDGGMTQHHHDRDRERDGGMRGGDAGMDSGMYLGPGSSQEGLSPCHLKKAKLMFFYARYPSSNTLKTYFPDVKFNRCVTSQLIKWFSNFREFFYIQMERFARQAARDGPPWDGTPCQGRDNRVVPLRLGRDTELYRILNMHYNKSNDYQVPERFVEVAELALREFYTAIQTGRDTDPCWKKSIYKIICKLDSPVPDSFRLPGCPMG</sequence>
<keyword evidence="4" id="KW-0371">Homeobox</keyword>
<proteinExistence type="predicted"/>
<name>A0ABD0WLM2_UMBPY</name>
<dbReference type="Pfam" id="PF05044">
    <property type="entry name" value="HPD"/>
    <property type="match status" value="1"/>
</dbReference>
<feature type="region of interest" description="Disordered" evidence="7">
    <location>
        <begin position="30"/>
        <end position="52"/>
    </location>
</feature>
<keyword evidence="10" id="KW-1185">Reference proteome</keyword>
<keyword evidence="5" id="KW-0804">Transcription</keyword>
<reference evidence="9 10" key="1">
    <citation type="submission" date="2024-06" db="EMBL/GenBank/DDBJ databases">
        <authorList>
            <person name="Pan Q."/>
            <person name="Wen M."/>
            <person name="Jouanno E."/>
            <person name="Zahm M."/>
            <person name="Klopp C."/>
            <person name="Cabau C."/>
            <person name="Louis A."/>
            <person name="Berthelot C."/>
            <person name="Parey E."/>
            <person name="Roest Crollius H."/>
            <person name="Montfort J."/>
            <person name="Robinson-Rechavi M."/>
            <person name="Bouchez O."/>
            <person name="Lampietro C."/>
            <person name="Lopez Roques C."/>
            <person name="Donnadieu C."/>
            <person name="Postlethwait J."/>
            <person name="Bobe J."/>
            <person name="Verreycken H."/>
            <person name="Guiguen Y."/>
        </authorList>
    </citation>
    <scope>NUCLEOTIDE SEQUENCE [LARGE SCALE GENOMIC DNA]</scope>
    <source>
        <strain evidence="9">Up_M1</strain>
        <tissue evidence="9">Testis</tissue>
    </source>
</reference>
<dbReference type="PANTHER" id="PTHR12198:SF11">
    <property type="entry name" value="PROSPERO HOMEOBOX 3"/>
    <property type="match status" value="1"/>
</dbReference>
<evidence type="ECO:0000256" key="1">
    <source>
        <dbReference type="ARBA" id="ARBA00004123"/>
    </source>
</evidence>
<feature type="domain" description="Prospero" evidence="8">
    <location>
        <begin position="66"/>
        <end position="233"/>
    </location>
</feature>
<evidence type="ECO:0000256" key="4">
    <source>
        <dbReference type="ARBA" id="ARBA00023155"/>
    </source>
</evidence>
<evidence type="ECO:0000256" key="7">
    <source>
        <dbReference type="SAM" id="MobiDB-lite"/>
    </source>
</evidence>
<dbReference type="EMBL" id="JAGEUA010000007">
    <property type="protein sequence ID" value="KAL0970700.1"/>
    <property type="molecule type" value="Genomic_DNA"/>
</dbReference>
<comment type="caution">
    <text evidence="9">The sequence shown here is derived from an EMBL/GenBank/DDBJ whole genome shotgun (WGS) entry which is preliminary data.</text>
</comment>